<dbReference type="OrthoDB" id="228668at2157"/>
<accession>A0A4C2EDZ6</accession>
<name>A0A4C2EDZ6_9EURY</name>
<gene>
    <name evidence="1" type="ORF">Harman_06630</name>
</gene>
<sequence>MASPDDHRRRTTDLPPATTEYFAPELETIESYLETVPATIDPAAGDAAVGPIHSLPWFYVADLTGWRGSTLARLLAAEKGAACYELSAGAADALPDLWSLIDESGDGPVVLHLELQGEGGRIPRTLREALRRGYTHTPDGWDEPVRGDPANLHVVFTDTNPSKRLSVPLPAATTPTTGAVLSYAPRRSMLPERPDGTTMLSDPPALHDREAELERFLLAALAEYGGDDDARQQYVDRAVEVLSITHSLIGKRDLLFDVSPRLALKYGSLLDELSVPAATDRLGRDVLGQVPQSPGSEDIRTTLRDLLPE</sequence>
<evidence type="ECO:0000313" key="1">
    <source>
        <dbReference type="EMBL" id="GCF12728.1"/>
    </source>
</evidence>
<reference evidence="1 2" key="1">
    <citation type="submission" date="2019-02" db="EMBL/GenBank/DDBJ databases">
        <title>Haloarcula mannanilyticum sp. nov., a mannan degrading haloarchaeon isolated from commercial salt.</title>
        <authorList>
            <person name="Enomoto S."/>
            <person name="Shimane Y."/>
            <person name="Kamekura M."/>
            <person name="Ito T."/>
            <person name="Moriya O."/>
            <person name="Ihara K."/>
            <person name="Takahashi-Ando N."/>
            <person name="Fukushima Y."/>
            <person name="Yoshida Y."/>
            <person name="Usama R."/>
            <person name="Takai K."/>
            <person name="Minegishi H."/>
        </authorList>
    </citation>
    <scope>NUCLEOTIDE SEQUENCE [LARGE SCALE GENOMIC DNA]</scope>
    <source>
        <strain evidence="1 2">MD130-1</strain>
    </source>
</reference>
<comment type="caution">
    <text evidence="1">The sequence shown here is derived from an EMBL/GenBank/DDBJ whole genome shotgun (WGS) entry which is preliminary data.</text>
</comment>
<proteinExistence type="predicted"/>
<keyword evidence="2" id="KW-1185">Reference proteome</keyword>
<organism evidence="1 2">
    <name type="scientific">Haloarcula mannanilytica</name>
    <dbReference type="NCBI Taxonomy" id="2509225"/>
    <lineage>
        <taxon>Archaea</taxon>
        <taxon>Methanobacteriati</taxon>
        <taxon>Methanobacteriota</taxon>
        <taxon>Stenosarchaea group</taxon>
        <taxon>Halobacteria</taxon>
        <taxon>Halobacteriales</taxon>
        <taxon>Haloarculaceae</taxon>
        <taxon>Haloarcula</taxon>
    </lineage>
</organism>
<dbReference type="Proteomes" id="UP000304382">
    <property type="component" value="Unassembled WGS sequence"/>
</dbReference>
<protein>
    <submittedName>
        <fullName evidence="1">Uncharacterized protein</fullName>
    </submittedName>
</protein>
<dbReference type="AlphaFoldDB" id="A0A4C2EDZ6"/>
<dbReference type="RefSeq" id="WP_137682401.1">
    <property type="nucleotide sequence ID" value="NZ_BIXZ01000001.1"/>
</dbReference>
<evidence type="ECO:0000313" key="2">
    <source>
        <dbReference type="Proteomes" id="UP000304382"/>
    </source>
</evidence>
<dbReference type="EMBL" id="BIXZ01000001">
    <property type="protein sequence ID" value="GCF12728.1"/>
    <property type="molecule type" value="Genomic_DNA"/>
</dbReference>